<protein>
    <submittedName>
        <fullName evidence="1">Uncharacterized protein</fullName>
    </submittedName>
</protein>
<organism evidence="1 2">
    <name type="scientific">Bauhinia variegata</name>
    <name type="common">Purple orchid tree</name>
    <name type="synonym">Phanera variegata</name>
    <dbReference type="NCBI Taxonomy" id="167791"/>
    <lineage>
        <taxon>Eukaryota</taxon>
        <taxon>Viridiplantae</taxon>
        <taxon>Streptophyta</taxon>
        <taxon>Embryophyta</taxon>
        <taxon>Tracheophyta</taxon>
        <taxon>Spermatophyta</taxon>
        <taxon>Magnoliopsida</taxon>
        <taxon>eudicotyledons</taxon>
        <taxon>Gunneridae</taxon>
        <taxon>Pentapetalae</taxon>
        <taxon>rosids</taxon>
        <taxon>fabids</taxon>
        <taxon>Fabales</taxon>
        <taxon>Fabaceae</taxon>
        <taxon>Cercidoideae</taxon>
        <taxon>Cercideae</taxon>
        <taxon>Bauhiniinae</taxon>
        <taxon>Bauhinia</taxon>
    </lineage>
</organism>
<accession>A0ACB9LX25</accession>
<comment type="caution">
    <text evidence="1">The sequence shown here is derived from an EMBL/GenBank/DDBJ whole genome shotgun (WGS) entry which is preliminary data.</text>
</comment>
<keyword evidence="2" id="KW-1185">Reference proteome</keyword>
<sequence>MRFKKGSKVEVLCNRDVPSGEWRCAEIISGNGHTYSVRYDCSSIKSEAVVERVPRKVIRRCPPLVKGAEDWAANDVMEVYDINSWKGAIILKFLGDDHYLVRLIGSCKEFQVHKSDMRARQLWQDGQWIVMQKGAGYSGVGKSIRNFSLNSYKMTPEVQQSNIKIKQQDRNDCFPGQDENELQESRPVSSTTLKRPSPYWSSPVEEYPRKMRVMVSKQESQRFVAVSPPLLLEKVDAVAYPHKNMGEKCMHASYNNEPTQYHEMGKENPNNVIKYFHERCKETIDSDSDECSVGSCSVISNDSSMLSSYTLAGPYHDADTLCSDAESLDVGDAEDRCPPSPKKDVAARIHRNPHYLGFGALRTLNARELITITELLCQILCLSLLPDLLTMAGVGGLQAFLPKVKT</sequence>
<gene>
    <name evidence="1" type="ORF">L6164_024291</name>
</gene>
<evidence type="ECO:0000313" key="2">
    <source>
        <dbReference type="Proteomes" id="UP000828941"/>
    </source>
</evidence>
<dbReference type="Proteomes" id="UP000828941">
    <property type="component" value="Chromosome 10"/>
</dbReference>
<proteinExistence type="predicted"/>
<name>A0ACB9LX25_BAUVA</name>
<reference evidence="1 2" key="1">
    <citation type="journal article" date="2022" name="DNA Res.">
        <title>Chromosomal-level genome assembly of the orchid tree Bauhinia variegata (Leguminosae; Cercidoideae) supports the allotetraploid origin hypothesis of Bauhinia.</title>
        <authorList>
            <person name="Zhong Y."/>
            <person name="Chen Y."/>
            <person name="Zheng D."/>
            <person name="Pang J."/>
            <person name="Liu Y."/>
            <person name="Luo S."/>
            <person name="Meng S."/>
            <person name="Qian L."/>
            <person name="Wei D."/>
            <person name="Dai S."/>
            <person name="Zhou R."/>
        </authorList>
    </citation>
    <scope>NUCLEOTIDE SEQUENCE [LARGE SCALE GENOMIC DNA]</scope>
    <source>
        <strain evidence="1">BV-YZ2020</strain>
    </source>
</reference>
<dbReference type="EMBL" id="CM039435">
    <property type="protein sequence ID" value="KAI4316297.1"/>
    <property type="molecule type" value="Genomic_DNA"/>
</dbReference>
<evidence type="ECO:0000313" key="1">
    <source>
        <dbReference type="EMBL" id="KAI4316297.1"/>
    </source>
</evidence>